<proteinExistence type="predicted"/>
<protein>
    <submittedName>
        <fullName evidence="1">Uncharacterized protein</fullName>
    </submittedName>
</protein>
<dbReference type="AlphaFoldDB" id="A0A453S215"/>
<evidence type="ECO:0000313" key="2">
    <source>
        <dbReference type="Proteomes" id="UP000015105"/>
    </source>
</evidence>
<reference evidence="1" key="3">
    <citation type="journal article" date="2017" name="Nature">
        <title>Genome sequence of the progenitor of the wheat D genome Aegilops tauschii.</title>
        <authorList>
            <person name="Luo M.C."/>
            <person name="Gu Y.Q."/>
            <person name="Puiu D."/>
            <person name="Wang H."/>
            <person name="Twardziok S.O."/>
            <person name="Deal K.R."/>
            <person name="Huo N."/>
            <person name="Zhu T."/>
            <person name="Wang L."/>
            <person name="Wang Y."/>
            <person name="McGuire P.E."/>
            <person name="Liu S."/>
            <person name="Long H."/>
            <person name="Ramasamy R.K."/>
            <person name="Rodriguez J.C."/>
            <person name="Van S.L."/>
            <person name="Yuan L."/>
            <person name="Wang Z."/>
            <person name="Xia Z."/>
            <person name="Xiao L."/>
            <person name="Anderson O.D."/>
            <person name="Ouyang S."/>
            <person name="Liang Y."/>
            <person name="Zimin A.V."/>
            <person name="Pertea G."/>
            <person name="Qi P."/>
            <person name="Bennetzen J.L."/>
            <person name="Dai X."/>
            <person name="Dawson M.W."/>
            <person name="Muller H.G."/>
            <person name="Kugler K."/>
            <person name="Rivarola-Duarte L."/>
            <person name="Spannagl M."/>
            <person name="Mayer K.F.X."/>
            <person name="Lu F.H."/>
            <person name="Bevan M.W."/>
            <person name="Leroy P."/>
            <person name="Li P."/>
            <person name="You F.M."/>
            <person name="Sun Q."/>
            <person name="Liu Z."/>
            <person name="Lyons E."/>
            <person name="Wicker T."/>
            <person name="Salzberg S.L."/>
            <person name="Devos K.M."/>
            <person name="Dvorak J."/>
        </authorList>
    </citation>
    <scope>NUCLEOTIDE SEQUENCE [LARGE SCALE GENOMIC DNA]</scope>
    <source>
        <strain evidence="1">cv. AL8/78</strain>
    </source>
</reference>
<reference evidence="2" key="1">
    <citation type="journal article" date="2014" name="Science">
        <title>Ancient hybridizations among the ancestral genomes of bread wheat.</title>
        <authorList>
            <consortium name="International Wheat Genome Sequencing Consortium,"/>
            <person name="Marcussen T."/>
            <person name="Sandve S.R."/>
            <person name="Heier L."/>
            <person name="Spannagl M."/>
            <person name="Pfeifer M."/>
            <person name="Jakobsen K.S."/>
            <person name="Wulff B.B."/>
            <person name="Steuernagel B."/>
            <person name="Mayer K.F."/>
            <person name="Olsen O.A."/>
        </authorList>
    </citation>
    <scope>NUCLEOTIDE SEQUENCE [LARGE SCALE GENOMIC DNA]</scope>
    <source>
        <strain evidence="2">cv. AL8/78</strain>
    </source>
</reference>
<reference evidence="2" key="2">
    <citation type="journal article" date="2017" name="Nat. Plants">
        <title>The Aegilops tauschii genome reveals multiple impacts of transposons.</title>
        <authorList>
            <person name="Zhao G."/>
            <person name="Zou C."/>
            <person name="Li K."/>
            <person name="Wang K."/>
            <person name="Li T."/>
            <person name="Gao L."/>
            <person name="Zhang X."/>
            <person name="Wang H."/>
            <person name="Yang Z."/>
            <person name="Liu X."/>
            <person name="Jiang W."/>
            <person name="Mao L."/>
            <person name="Kong X."/>
            <person name="Jiao Y."/>
            <person name="Jia J."/>
        </authorList>
    </citation>
    <scope>NUCLEOTIDE SEQUENCE [LARGE SCALE GENOMIC DNA]</scope>
    <source>
        <strain evidence="2">cv. AL8/78</strain>
    </source>
</reference>
<organism evidence="1 2">
    <name type="scientific">Aegilops tauschii subsp. strangulata</name>
    <name type="common">Goatgrass</name>
    <dbReference type="NCBI Taxonomy" id="200361"/>
    <lineage>
        <taxon>Eukaryota</taxon>
        <taxon>Viridiplantae</taxon>
        <taxon>Streptophyta</taxon>
        <taxon>Embryophyta</taxon>
        <taxon>Tracheophyta</taxon>
        <taxon>Spermatophyta</taxon>
        <taxon>Magnoliopsida</taxon>
        <taxon>Liliopsida</taxon>
        <taxon>Poales</taxon>
        <taxon>Poaceae</taxon>
        <taxon>BOP clade</taxon>
        <taxon>Pooideae</taxon>
        <taxon>Triticodae</taxon>
        <taxon>Triticeae</taxon>
        <taxon>Triticinae</taxon>
        <taxon>Aegilops</taxon>
    </lineage>
</organism>
<evidence type="ECO:0000313" key="1">
    <source>
        <dbReference type="EnsemblPlants" id="AET7Gv20787800.27"/>
    </source>
</evidence>
<dbReference type="EnsemblPlants" id="AET7Gv20787800.27">
    <property type="protein sequence ID" value="AET7Gv20787800.27"/>
    <property type="gene ID" value="AET7Gv20787800"/>
</dbReference>
<name>A0A453S215_AEGTS</name>
<dbReference type="Gramene" id="AET7Gv20787800.27">
    <property type="protein sequence ID" value="AET7Gv20787800.27"/>
    <property type="gene ID" value="AET7Gv20787800"/>
</dbReference>
<keyword evidence="2" id="KW-1185">Reference proteome</keyword>
<sequence>SPLCGIVVVVVFFISQPSSAWRFICFLIFRLKVLQLLSTAVVLYWVPCQ</sequence>
<dbReference type="Proteomes" id="UP000015105">
    <property type="component" value="Chromosome 7D"/>
</dbReference>
<reference evidence="1" key="4">
    <citation type="submission" date="2019-03" db="UniProtKB">
        <authorList>
            <consortium name="EnsemblPlants"/>
        </authorList>
    </citation>
    <scope>IDENTIFICATION</scope>
</reference>
<reference evidence="1" key="5">
    <citation type="journal article" date="2021" name="G3 (Bethesda)">
        <title>Aegilops tauschii genome assembly Aet v5.0 features greater sequence contiguity and improved annotation.</title>
        <authorList>
            <person name="Wang L."/>
            <person name="Zhu T."/>
            <person name="Rodriguez J.C."/>
            <person name="Deal K.R."/>
            <person name="Dubcovsky J."/>
            <person name="McGuire P.E."/>
            <person name="Lux T."/>
            <person name="Spannagl M."/>
            <person name="Mayer K.F.X."/>
            <person name="Baldrich P."/>
            <person name="Meyers B.C."/>
            <person name="Huo N."/>
            <person name="Gu Y.Q."/>
            <person name="Zhou H."/>
            <person name="Devos K.M."/>
            <person name="Bennetzen J.L."/>
            <person name="Unver T."/>
            <person name="Budak H."/>
            <person name="Gulick P.J."/>
            <person name="Galiba G."/>
            <person name="Kalapos B."/>
            <person name="Nelson D.R."/>
            <person name="Li P."/>
            <person name="You F.M."/>
            <person name="Luo M.C."/>
            <person name="Dvorak J."/>
        </authorList>
    </citation>
    <scope>NUCLEOTIDE SEQUENCE [LARGE SCALE GENOMIC DNA]</scope>
    <source>
        <strain evidence="1">cv. AL8/78</strain>
    </source>
</reference>
<accession>A0A453S215</accession>